<dbReference type="Proteomes" id="UP001215280">
    <property type="component" value="Unassembled WGS sequence"/>
</dbReference>
<proteinExistence type="predicted"/>
<name>A0AAD7I3S6_9AGAR</name>
<keyword evidence="1" id="KW-1133">Transmembrane helix</keyword>
<dbReference type="EMBL" id="JARJLG010000161">
    <property type="protein sequence ID" value="KAJ7734502.1"/>
    <property type="molecule type" value="Genomic_DNA"/>
</dbReference>
<sequence length="147" mass="16231">MFQLLSGRNSSRPAYNSMLSRLTRIIVETNALTAGVAVVAITLFWGFPGIVLVSIPIAIIGKLYTNCLLALFNNRTRETAKSVNSHGLVSLHVSSNHASQPTSNSHLESLKVDVVSQMDISYESQMELGHIEKTTPDHPYAYQDRRC</sequence>
<reference evidence="3" key="1">
    <citation type="submission" date="2023-03" db="EMBL/GenBank/DDBJ databases">
        <title>Massive genome expansion in bonnet fungi (Mycena s.s.) driven by repeated elements and novel gene families across ecological guilds.</title>
        <authorList>
            <consortium name="Lawrence Berkeley National Laboratory"/>
            <person name="Harder C.B."/>
            <person name="Miyauchi S."/>
            <person name="Viragh M."/>
            <person name="Kuo A."/>
            <person name="Thoen E."/>
            <person name="Andreopoulos B."/>
            <person name="Lu D."/>
            <person name="Skrede I."/>
            <person name="Drula E."/>
            <person name="Henrissat B."/>
            <person name="Morin E."/>
            <person name="Kohler A."/>
            <person name="Barry K."/>
            <person name="LaButti K."/>
            <person name="Morin E."/>
            <person name="Salamov A."/>
            <person name="Lipzen A."/>
            <person name="Mereny Z."/>
            <person name="Hegedus B."/>
            <person name="Baldrian P."/>
            <person name="Stursova M."/>
            <person name="Weitz H."/>
            <person name="Taylor A."/>
            <person name="Grigoriev I.V."/>
            <person name="Nagy L.G."/>
            <person name="Martin F."/>
            <person name="Kauserud H."/>
        </authorList>
    </citation>
    <scope>NUCLEOTIDE SEQUENCE</scope>
    <source>
        <strain evidence="3">CBHHK188m</strain>
    </source>
</reference>
<gene>
    <name evidence="3" type="ORF">DFH07DRAFT_967624</name>
</gene>
<keyword evidence="4" id="KW-1185">Reference proteome</keyword>
<keyword evidence="1" id="KW-0812">Transmembrane</keyword>
<dbReference type="InterPro" id="IPR045339">
    <property type="entry name" value="DUF6534"/>
</dbReference>
<organism evidence="3 4">
    <name type="scientific">Mycena maculata</name>
    <dbReference type="NCBI Taxonomy" id="230809"/>
    <lineage>
        <taxon>Eukaryota</taxon>
        <taxon>Fungi</taxon>
        <taxon>Dikarya</taxon>
        <taxon>Basidiomycota</taxon>
        <taxon>Agaricomycotina</taxon>
        <taxon>Agaricomycetes</taxon>
        <taxon>Agaricomycetidae</taxon>
        <taxon>Agaricales</taxon>
        <taxon>Marasmiineae</taxon>
        <taxon>Mycenaceae</taxon>
        <taxon>Mycena</taxon>
    </lineage>
</organism>
<evidence type="ECO:0000259" key="2">
    <source>
        <dbReference type="Pfam" id="PF20152"/>
    </source>
</evidence>
<keyword evidence="1" id="KW-0472">Membrane</keyword>
<accession>A0AAD7I3S6</accession>
<evidence type="ECO:0000313" key="4">
    <source>
        <dbReference type="Proteomes" id="UP001215280"/>
    </source>
</evidence>
<comment type="caution">
    <text evidence="3">The sequence shown here is derived from an EMBL/GenBank/DDBJ whole genome shotgun (WGS) entry which is preliminary data.</text>
</comment>
<evidence type="ECO:0000256" key="1">
    <source>
        <dbReference type="SAM" id="Phobius"/>
    </source>
</evidence>
<dbReference type="AlphaFoldDB" id="A0AAD7I3S6"/>
<feature type="transmembrane region" description="Helical" evidence="1">
    <location>
        <begin position="51"/>
        <end position="72"/>
    </location>
</feature>
<feature type="domain" description="DUF6534" evidence="2">
    <location>
        <begin position="11"/>
        <end position="76"/>
    </location>
</feature>
<dbReference type="Pfam" id="PF20152">
    <property type="entry name" value="DUF6534"/>
    <property type="match status" value="1"/>
</dbReference>
<evidence type="ECO:0000313" key="3">
    <source>
        <dbReference type="EMBL" id="KAJ7734502.1"/>
    </source>
</evidence>
<feature type="transmembrane region" description="Helical" evidence="1">
    <location>
        <begin position="21"/>
        <end position="45"/>
    </location>
</feature>
<protein>
    <recommendedName>
        <fullName evidence="2">DUF6534 domain-containing protein</fullName>
    </recommendedName>
</protein>